<feature type="domain" description="Peptidase S1" evidence="2">
    <location>
        <begin position="47"/>
        <end position="158"/>
    </location>
</feature>
<reference evidence="3 4" key="1">
    <citation type="submission" date="2014-02" db="EMBL/GenBank/DDBJ databases">
        <title>Vibrio fortis Dalian14 Genome Sequencing.</title>
        <authorList>
            <person name="Wang Y."/>
            <person name="Song L."/>
            <person name="Liu G."/>
            <person name="Ding J."/>
        </authorList>
    </citation>
    <scope>NUCLEOTIDE SEQUENCE [LARGE SCALE GENOMIC DNA]</scope>
    <source>
        <strain evidence="3 4">Dalian14</strain>
    </source>
</reference>
<dbReference type="InterPro" id="IPR009003">
    <property type="entry name" value="Peptidase_S1_PA"/>
</dbReference>
<keyword evidence="1" id="KW-0732">Signal</keyword>
<dbReference type="GO" id="GO:0004252">
    <property type="term" value="F:serine-type endopeptidase activity"/>
    <property type="evidence" value="ECO:0007669"/>
    <property type="project" value="InterPro"/>
</dbReference>
<dbReference type="OrthoDB" id="267336at2"/>
<dbReference type="InterPro" id="IPR001254">
    <property type="entry name" value="Trypsin_dom"/>
</dbReference>
<dbReference type="Pfam" id="PF00089">
    <property type="entry name" value="Trypsin"/>
    <property type="match status" value="1"/>
</dbReference>
<name>A0A066V006_9VIBR</name>
<dbReference type="RefSeq" id="WP_032548735.1">
    <property type="nucleotide sequence ID" value="NZ_JFFR01000002.1"/>
</dbReference>
<evidence type="ECO:0000259" key="2">
    <source>
        <dbReference type="Pfam" id="PF00089"/>
    </source>
</evidence>
<feature type="signal peptide" evidence="1">
    <location>
        <begin position="1"/>
        <end position="18"/>
    </location>
</feature>
<dbReference type="EMBL" id="JFFR01000002">
    <property type="protein sequence ID" value="KDN29809.1"/>
    <property type="molecule type" value="Genomic_DNA"/>
</dbReference>
<keyword evidence="4" id="KW-1185">Reference proteome</keyword>
<organism evidence="3 4">
    <name type="scientific">Vibrio fortis</name>
    <dbReference type="NCBI Taxonomy" id="212667"/>
    <lineage>
        <taxon>Bacteria</taxon>
        <taxon>Pseudomonadati</taxon>
        <taxon>Pseudomonadota</taxon>
        <taxon>Gammaproteobacteria</taxon>
        <taxon>Vibrionales</taxon>
        <taxon>Vibrionaceae</taxon>
        <taxon>Vibrio</taxon>
    </lineage>
</organism>
<evidence type="ECO:0000313" key="3">
    <source>
        <dbReference type="EMBL" id="KDN29809.1"/>
    </source>
</evidence>
<sequence length="392" mass="44373">MKKLILASAILATFSAQAGIGKMDRSVTQHKEFALQSKFDFACHMNAGSATLIDPYWVITANHVSGAKSEGYRNTVTCSSFKKDENGVYQTVHSSRASTDPNGVWGEYEFTDGVYDFALVRLDTPITGIKPAKLPEKGMFSYDEIYEVNTIGFGNYNGRNGGRKFVKYNDTDKKWLAEYKYDPVIMPQSNLQWLAIHGDSGSGITIERDGEFYILGEIGLQYYGELGWQDTYDDVIGRLDSIKHDMKTHGFSYTEVVELSDVKWTHETQNTVDDLHAFYSYWRAENMDFNGTYWTEDGGIYNTVYAADGERYTFETVIPANPKAPAFDLFINGRQVAHNIKADKESLLLKVNAFEQKGDQMIVEFKPINIDKNNESVEKILLDHFLVRHAGE</sequence>
<accession>A0A066V006</accession>
<comment type="caution">
    <text evidence="3">The sequence shown here is derived from an EMBL/GenBank/DDBJ whole genome shotgun (WGS) entry which is preliminary data.</text>
</comment>
<dbReference type="Gene3D" id="2.40.10.10">
    <property type="entry name" value="Trypsin-like serine proteases"/>
    <property type="match status" value="1"/>
</dbReference>
<feature type="chain" id="PRO_5001627746" description="Peptidase S1 domain-containing protein" evidence="1">
    <location>
        <begin position="19"/>
        <end position="392"/>
    </location>
</feature>
<protein>
    <recommendedName>
        <fullName evidence="2">Peptidase S1 domain-containing protein</fullName>
    </recommendedName>
</protein>
<proteinExistence type="predicted"/>
<gene>
    <name evidence="3" type="ORF">VFDL14_03390</name>
</gene>
<evidence type="ECO:0000313" key="4">
    <source>
        <dbReference type="Proteomes" id="UP000027219"/>
    </source>
</evidence>
<dbReference type="Proteomes" id="UP000027219">
    <property type="component" value="Unassembled WGS sequence"/>
</dbReference>
<evidence type="ECO:0000256" key="1">
    <source>
        <dbReference type="SAM" id="SignalP"/>
    </source>
</evidence>
<dbReference type="InterPro" id="IPR043504">
    <property type="entry name" value="Peptidase_S1_PA_chymotrypsin"/>
</dbReference>
<dbReference type="SUPFAM" id="SSF50494">
    <property type="entry name" value="Trypsin-like serine proteases"/>
    <property type="match status" value="1"/>
</dbReference>
<dbReference type="GO" id="GO:0006508">
    <property type="term" value="P:proteolysis"/>
    <property type="evidence" value="ECO:0007669"/>
    <property type="project" value="InterPro"/>
</dbReference>
<dbReference type="AlphaFoldDB" id="A0A066V006"/>